<proteinExistence type="predicted"/>
<dbReference type="Gene3D" id="3.40.30.10">
    <property type="entry name" value="Glutaredoxin"/>
    <property type="match status" value="1"/>
</dbReference>
<name>A0A2H1E7Y2_9FLAO</name>
<gene>
    <name evidence="3" type="ORF">MARIT_1006</name>
</gene>
<dbReference type="PANTHER" id="PTHR15337">
    <property type="entry name" value="ANTERIOR GRADIENT PROTEIN-RELATED"/>
    <property type="match status" value="1"/>
</dbReference>
<reference evidence="3 4" key="1">
    <citation type="submission" date="2016-11" db="EMBL/GenBank/DDBJ databases">
        <authorList>
            <person name="Jaros S."/>
            <person name="Januszkiewicz K."/>
            <person name="Wedrychowicz H."/>
        </authorList>
    </citation>
    <scope>NUCLEOTIDE SEQUENCE [LARGE SCALE GENOMIC DNA]</scope>
    <source>
        <strain evidence="3">NCIMB 2154T</strain>
    </source>
</reference>
<accession>A0A2H1E7Y2</accession>
<dbReference type="SUPFAM" id="SSF52833">
    <property type="entry name" value="Thioredoxin-like"/>
    <property type="match status" value="1"/>
</dbReference>
<evidence type="ECO:0000313" key="3">
    <source>
        <dbReference type="EMBL" id="SFZ81228.1"/>
    </source>
</evidence>
<dbReference type="STRING" id="1349785.GCA_000509405_01978"/>
<keyword evidence="1" id="KW-0732">Signal</keyword>
<dbReference type="PANTHER" id="PTHR15337:SF11">
    <property type="entry name" value="THIOREDOXIN DOMAIN-CONTAINING PROTEIN"/>
    <property type="match status" value="1"/>
</dbReference>
<evidence type="ECO:0000259" key="2">
    <source>
        <dbReference type="PROSITE" id="PS51352"/>
    </source>
</evidence>
<sequence length="166" mass="19453">MKKLYLIFLVAFIVVEGNWAQEIVVTENVATLKKLEERHRVNWEGSFKEAKKKASKENKPILIYFSGSDWCGPCIKLDKELFHTQKFKEFAAKNFVLYLADFPRNNDLVTKEAKKVNKELSERYGQSSFPSVIIVDADEMILGEKNGTYMTEYYYPFFNSVLKKYY</sequence>
<dbReference type="OrthoDB" id="981626at2"/>
<evidence type="ECO:0000313" key="4">
    <source>
        <dbReference type="Proteomes" id="UP000231564"/>
    </source>
</evidence>
<dbReference type="KEGG" id="tmar:MARIT_1006"/>
<dbReference type="Pfam" id="PF13899">
    <property type="entry name" value="Thioredoxin_7"/>
    <property type="match status" value="1"/>
</dbReference>
<dbReference type="Proteomes" id="UP000231564">
    <property type="component" value="Chromosome MARIT"/>
</dbReference>
<protein>
    <recommendedName>
        <fullName evidence="2">Thioredoxin domain-containing protein</fullName>
    </recommendedName>
</protein>
<dbReference type="InterPro" id="IPR013766">
    <property type="entry name" value="Thioredoxin_domain"/>
</dbReference>
<keyword evidence="3" id="KW-0560">Oxidoreductase</keyword>
<dbReference type="GO" id="GO:0016491">
    <property type="term" value="F:oxidoreductase activity"/>
    <property type="evidence" value="ECO:0007669"/>
    <property type="project" value="UniProtKB-KW"/>
</dbReference>
<keyword evidence="4" id="KW-1185">Reference proteome</keyword>
<dbReference type="RefSeq" id="WP_024740685.1">
    <property type="nucleotide sequence ID" value="NZ_BAUG01000011.1"/>
</dbReference>
<organism evidence="3 4">
    <name type="scientific">Tenacibaculum maritimum NCIMB 2154</name>
    <dbReference type="NCBI Taxonomy" id="1349785"/>
    <lineage>
        <taxon>Bacteria</taxon>
        <taxon>Pseudomonadati</taxon>
        <taxon>Bacteroidota</taxon>
        <taxon>Flavobacteriia</taxon>
        <taxon>Flavobacteriales</taxon>
        <taxon>Flavobacteriaceae</taxon>
        <taxon>Tenacibaculum</taxon>
    </lineage>
</organism>
<dbReference type="PROSITE" id="PS51352">
    <property type="entry name" value="THIOREDOXIN_2"/>
    <property type="match status" value="1"/>
</dbReference>
<evidence type="ECO:0000256" key="1">
    <source>
        <dbReference type="ARBA" id="ARBA00022729"/>
    </source>
</evidence>
<dbReference type="InterPro" id="IPR051099">
    <property type="entry name" value="AGR/TXD"/>
</dbReference>
<dbReference type="GeneID" id="47722575"/>
<dbReference type="InterPro" id="IPR036249">
    <property type="entry name" value="Thioredoxin-like_sf"/>
</dbReference>
<feature type="domain" description="Thioredoxin" evidence="2">
    <location>
        <begin position="14"/>
        <end position="166"/>
    </location>
</feature>
<dbReference type="EMBL" id="LT634361">
    <property type="protein sequence ID" value="SFZ81228.1"/>
    <property type="molecule type" value="Genomic_DNA"/>
</dbReference>
<dbReference type="AlphaFoldDB" id="A0A2H1E7Y2"/>